<dbReference type="SMART" id="SM00530">
    <property type="entry name" value="HTH_XRE"/>
    <property type="match status" value="1"/>
</dbReference>
<dbReference type="EMBL" id="CP102847">
    <property type="protein sequence ID" value="UVF22784.1"/>
    <property type="molecule type" value="Genomic_DNA"/>
</dbReference>
<dbReference type="InterPro" id="IPR001387">
    <property type="entry name" value="Cro/C1-type_HTH"/>
</dbReference>
<keyword evidence="3" id="KW-0614">Plasmid</keyword>
<evidence type="ECO:0000313" key="4">
    <source>
        <dbReference type="Proteomes" id="UP001017257"/>
    </source>
</evidence>
<evidence type="ECO:0000259" key="2">
    <source>
        <dbReference type="PROSITE" id="PS50943"/>
    </source>
</evidence>
<accession>A0ABY5S0P8</accession>
<feature type="domain" description="HTH cro/C1-type" evidence="2">
    <location>
        <begin position="6"/>
        <end position="60"/>
    </location>
</feature>
<dbReference type="Pfam" id="PF01381">
    <property type="entry name" value="HTH_3"/>
    <property type="match status" value="1"/>
</dbReference>
<evidence type="ECO:0000256" key="1">
    <source>
        <dbReference type="ARBA" id="ARBA00023125"/>
    </source>
</evidence>
<gene>
    <name evidence="3" type="ORF">HPT29_027590</name>
</gene>
<organism evidence="3 4">
    <name type="scientific">Microvirga terrae</name>
    <dbReference type="NCBI Taxonomy" id="2740529"/>
    <lineage>
        <taxon>Bacteria</taxon>
        <taxon>Pseudomonadati</taxon>
        <taxon>Pseudomonadota</taxon>
        <taxon>Alphaproteobacteria</taxon>
        <taxon>Hyphomicrobiales</taxon>
        <taxon>Methylobacteriaceae</taxon>
        <taxon>Microvirga</taxon>
    </lineage>
</organism>
<dbReference type="Proteomes" id="UP001017257">
    <property type="component" value="Plasmid pR24_2"/>
</dbReference>
<dbReference type="PANTHER" id="PTHR46558:SF4">
    <property type="entry name" value="DNA-BIDING PHAGE PROTEIN"/>
    <property type="match status" value="1"/>
</dbReference>
<protein>
    <submittedName>
        <fullName evidence="3">Helix-turn-helix domain-containing protein</fullName>
    </submittedName>
</protein>
<keyword evidence="4" id="KW-1185">Reference proteome</keyword>
<dbReference type="InterPro" id="IPR010982">
    <property type="entry name" value="Lambda_DNA-bd_dom_sf"/>
</dbReference>
<dbReference type="Gene3D" id="1.10.260.40">
    <property type="entry name" value="lambda repressor-like DNA-binding domains"/>
    <property type="match status" value="1"/>
</dbReference>
<dbReference type="PROSITE" id="PS50943">
    <property type="entry name" value="HTH_CROC1"/>
    <property type="match status" value="1"/>
</dbReference>
<reference evidence="3" key="1">
    <citation type="submission" date="2022-08" db="EMBL/GenBank/DDBJ databases">
        <title>Microvirga terrae sp. nov., isolated from soil.</title>
        <authorList>
            <person name="Kim K.H."/>
            <person name="Seo Y.L."/>
            <person name="Kim J.M."/>
            <person name="Lee J.K."/>
            <person name="Han D.M."/>
            <person name="Jeon C.O."/>
        </authorList>
    </citation>
    <scope>NUCLEOTIDE SEQUENCE</scope>
    <source>
        <strain evidence="3">R24</strain>
        <plasmid evidence="3">pR24_2</plasmid>
    </source>
</reference>
<dbReference type="PANTHER" id="PTHR46558">
    <property type="entry name" value="TRACRIPTIONAL REGULATORY PROTEIN-RELATED-RELATED"/>
    <property type="match status" value="1"/>
</dbReference>
<evidence type="ECO:0000313" key="3">
    <source>
        <dbReference type="EMBL" id="UVF22784.1"/>
    </source>
</evidence>
<dbReference type="RefSeq" id="WP_173949793.1">
    <property type="nucleotide sequence ID" value="NZ_CP102847.1"/>
</dbReference>
<keyword evidence="1" id="KW-0238">DNA-binding</keyword>
<proteinExistence type="predicted"/>
<dbReference type="CDD" id="cd00093">
    <property type="entry name" value="HTH_XRE"/>
    <property type="match status" value="1"/>
</dbReference>
<sequence>MLNEALRLIRVYHDIKQSEAAERLGISKSYLSEIEKGHKKPTLELIDKYADAFGIPASSIMFFSENMDKPGAYEQARTFVASKILSLMRFLEERSEHAHADQR</sequence>
<name>A0ABY5S0P8_9HYPH</name>
<geneLocation type="plasmid" evidence="3 4">
    <name>pR24_2</name>
</geneLocation>
<dbReference type="SUPFAM" id="SSF47413">
    <property type="entry name" value="lambda repressor-like DNA-binding domains"/>
    <property type="match status" value="1"/>
</dbReference>